<feature type="repeat" description="WD" evidence="7">
    <location>
        <begin position="78"/>
        <end position="119"/>
    </location>
</feature>
<feature type="repeat" description="WD" evidence="7">
    <location>
        <begin position="346"/>
        <end position="385"/>
    </location>
</feature>
<dbReference type="Pfam" id="PF01546">
    <property type="entry name" value="Peptidase_M20"/>
    <property type="match status" value="1"/>
</dbReference>
<dbReference type="EMBL" id="JAEPRA010000009">
    <property type="protein sequence ID" value="KAG2180579.1"/>
    <property type="molecule type" value="Genomic_DNA"/>
</dbReference>
<dbReference type="Gene3D" id="3.30.70.360">
    <property type="match status" value="1"/>
</dbReference>
<dbReference type="Pfam" id="PF07687">
    <property type="entry name" value="M20_dimer"/>
    <property type="match status" value="1"/>
</dbReference>
<keyword evidence="10" id="KW-1185">Reference proteome</keyword>
<name>A0A8H7UIS7_9FUNG</name>
<keyword evidence="6" id="KW-0378">Hydrolase</keyword>
<dbReference type="InterPro" id="IPR020472">
    <property type="entry name" value="WD40_PAC1"/>
</dbReference>
<dbReference type="PROSITE" id="PS50082">
    <property type="entry name" value="WD_REPEATS_2"/>
    <property type="match status" value="4"/>
</dbReference>
<evidence type="ECO:0000256" key="2">
    <source>
        <dbReference type="ARBA" id="ARBA00022574"/>
    </source>
</evidence>
<protein>
    <recommendedName>
        <fullName evidence="8">Peptidase M20 dimerisation domain-containing protein</fullName>
    </recommendedName>
</protein>
<keyword evidence="2 7" id="KW-0853">WD repeat</keyword>
<dbReference type="InterPro" id="IPR036322">
    <property type="entry name" value="WD40_repeat_dom_sf"/>
</dbReference>
<dbReference type="InterPro" id="IPR002933">
    <property type="entry name" value="Peptidase_M20"/>
</dbReference>
<dbReference type="PROSITE" id="PS50294">
    <property type="entry name" value="WD_REPEATS_REGION"/>
    <property type="match status" value="2"/>
</dbReference>
<dbReference type="InterPro" id="IPR036264">
    <property type="entry name" value="Bact_exopeptidase_dim_dom"/>
</dbReference>
<keyword evidence="4" id="KW-0479">Metal-binding</keyword>
<evidence type="ECO:0000256" key="7">
    <source>
        <dbReference type="PROSITE-ProRule" id="PRU00221"/>
    </source>
</evidence>
<dbReference type="SUPFAM" id="SSF50978">
    <property type="entry name" value="WD40 repeat-like"/>
    <property type="match status" value="1"/>
</dbReference>
<dbReference type="Pfam" id="PF00400">
    <property type="entry name" value="WD40"/>
    <property type="match status" value="4"/>
</dbReference>
<dbReference type="OrthoDB" id="7832001at2759"/>
<dbReference type="GO" id="GO:0006508">
    <property type="term" value="P:proteolysis"/>
    <property type="evidence" value="ECO:0007669"/>
    <property type="project" value="UniProtKB-KW"/>
</dbReference>
<dbReference type="PANTHER" id="PTHR43270">
    <property type="entry name" value="BETA-ALA-HIS DIPEPTIDASE"/>
    <property type="match status" value="1"/>
</dbReference>
<gene>
    <name evidence="9" type="ORF">INT44_003583</name>
</gene>
<sequence>MLHCNVIVPTSASVAVGNITKHTAAELVSPSRCVHSLSQEDHTSVLSLAASDKYLFSGSQGAHIAVWDLATFTLVKLLYGHQGSVLALSLSPDETWLFSSSGDGTVRVWDIESLQCVYLIHCCHDVGDIFSIVYSDVSNLLFLGSQNTSIQWYDFSDPQTNGSSDPAPMASISPRYTAQTSKFFGSKIDTPSAEERKNPMDVEVIQCVIRDSNVLVNAHDGYVYCLALEYDLPNIEGEVLISGAGDGDVKLWRITNEGLQHLNTLKGSAEKGILTLAVMDDGYLFCGVHGGNIQVWDLETHQMIRSIMAHSDDVLSLCVKNHDVFSASADGTIKRWDRRFECKQTLDDHEGIVLSLATSQTYLISGASDHSMKIWDIPSSYSKYEPNRRASVDSDSPATDVLLYALEQWISVPSVSGDPKYLDECRQGARFLKSVLKQLGADSRMIPGASGRNPLVYGKFTANSHLSQKPGSTADPSAKVPTVLFYGHYDVINAEHEKENWISNPFKLTGRDGYLYGRGVTDNKGPILASVFAVSDLVKEGLLDVDVIFLVEGEEESGSIGFANAAMQHKELFQDIDMILLSNSYWLGEDVPCLTYGLRGVIRASLTVSTSQADLHSGVEGGAASEPLIDMIKILAKLVSDDNKVLIPGFYDDVRPVSSAEERLYDPIISWMHSHVASSDVNNALHITLNSLSLGDGQKRKNTDDHTKACDPEQLKKSLMARWRYPTFTVHKIDVSLNNPTIIPRQATAAISMRIVPDQDISVICEQFKLFVENTAQSLGTDNKVTVEINNTADYWLGDCDSPYFKAAEKAIEQEWGIKPLFIREGGSIPAVRWLERFCSAPAVHLPMGQASDQAHLCNERIKLKNLYAGRRIVKSLLRQIGPSTKKM</sequence>
<dbReference type="GO" id="GO:0006751">
    <property type="term" value="P:glutathione catabolic process"/>
    <property type="evidence" value="ECO:0007669"/>
    <property type="project" value="InterPro"/>
</dbReference>
<comment type="similarity">
    <text evidence="1">Belongs to the peptidase M20A family.</text>
</comment>
<dbReference type="PRINTS" id="PR00320">
    <property type="entry name" value="GPROTEINBRPT"/>
</dbReference>
<comment type="caution">
    <text evidence="9">The sequence shown here is derived from an EMBL/GenBank/DDBJ whole genome shotgun (WGS) entry which is preliminary data.</text>
</comment>
<dbReference type="Gene3D" id="2.130.10.10">
    <property type="entry name" value="YVTN repeat-like/Quinoprotein amine dehydrogenase"/>
    <property type="match status" value="2"/>
</dbReference>
<dbReference type="InterPro" id="IPR019775">
    <property type="entry name" value="WD40_repeat_CS"/>
</dbReference>
<dbReference type="SUPFAM" id="SSF53187">
    <property type="entry name" value="Zn-dependent exopeptidases"/>
    <property type="match status" value="1"/>
</dbReference>
<evidence type="ECO:0000259" key="8">
    <source>
        <dbReference type="Pfam" id="PF07687"/>
    </source>
</evidence>
<accession>A0A8H7UIS7</accession>
<organism evidence="9 10">
    <name type="scientific">Umbelopsis vinacea</name>
    <dbReference type="NCBI Taxonomy" id="44442"/>
    <lineage>
        <taxon>Eukaryota</taxon>
        <taxon>Fungi</taxon>
        <taxon>Fungi incertae sedis</taxon>
        <taxon>Mucoromycota</taxon>
        <taxon>Mucoromycotina</taxon>
        <taxon>Umbelopsidomycetes</taxon>
        <taxon>Umbelopsidales</taxon>
        <taxon>Umbelopsidaceae</taxon>
        <taxon>Umbelopsis</taxon>
    </lineage>
</organism>
<reference evidence="9" key="1">
    <citation type="submission" date="2020-12" db="EMBL/GenBank/DDBJ databases">
        <title>Metabolic potential, ecology and presence of endohyphal bacteria is reflected in genomic diversity of Mucoromycotina.</title>
        <authorList>
            <person name="Muszewska A."/>
            <person name="Okrasinska A."/>
            <person name="Steczkiewicz K."/>
            <person name="Drgas O."/>
            <person name="Orlowska M."/>
            <person name="Perlinska-Lenart U."/>
            <person name="Aleksandrzak-Piekarczyk T."/>
            <person name="Szatraj K."/>
            <person name="Zielenkiewicz U."/>
            <person name="Pilsyk S."/>
            <person name="Malc E."/>
            <person name="Mieczkowski P."/>
            <person name="Kruszewska J.S."/>
            <person name="Biernat P."/>
            <person name="Pawlowska J."/>
        </authorList>
    </citation>
    <scope>NUCLEOTIDE SEQUENCE</scope>
    <source>
        <strain evidence="9">WA0000051536</strain>
    </source>
</reference>
<dbReference type="InterPro" id="IPR017149">
    <property type="entry name" value="GSH_degradosome_Dug2"/>
</dbReference>
<evidence type="ECO:0000256" key="6">
    <source>
        <dbReference type="ARBA" id="ARBA00022801"/>
    </source>
</evidence>
<dbReference type="AlphaFoldDB" id="A0A8H7UIS7"/>
<dbReference type="InterPro" id="IPR011650">
    <property type="entry name" value="Peptidase_M20_dimer"/>
</dbReference>
<dbReference type="InterPro" id="IPR015943">
    <property type="entry name" value="WD40/YVTN_repeat-like_dom_sf"/>
</dbReference>
<evidence type="ECO:0000313" key="10">
    <source>
        <dbReference type="Proteomes" id="UP000612746"/>
    </source>
</evidence>
<dbReference type="PROSITE" id="PS00678">
    <property type="entry name" value="WD_REPEATS_1"/>
    <property type="match status" value="2"/>
</dbReference>
<dbReference type="SUPFAM" id="SSF55031">
    <property type="entry name" value="Bacterial exopeptidase dimerisation domain"/>
    <property type="match status" value="1"/>
</dbReference>
<feature type="repeat" description="WD" evidence="7">
    <location>
        <begin position="216"/>
        <end position="262"/>
    </location>
</feature>
<proteinExistence type="inferred from homology"/>
<evidence type="ECO:0000256" key="1">
    <source>
        <dbReference type="ARBA" id="ARBA00006247"/>
    </source>
</evidence>
<dbReference type="Gene3D" id="3.40.630.10">
    <property type="entry name" value="Zn peptidases"/>
    <property type="match status" value="1"/>
</dbReference>
<dbReference type="PANTHER" id="PTHR43270:SF8">
    <property type="entry name" value="DI- AND TRIPEPTIDASE DUG2-RELATED"/>
    <property type="match status" value="1"/>
</dbReference>
<evidence type="ECO:0000256" key="3">
    <source>
        <dbReference type="ARBA" id="ARBA00022670"/>
    </source>
</evidence>
<evidence type="ECO:0000256" key="4">
    <source>
        <dbReference type="ARBA" id="ARBA00022723"/>
    </source>
</evidence>
<dbReference type="Proteomes" id="UP000612746">
    <property type="component" value="Unassembled WGS sequence"/>
</dbReference>
<dbReference type="GO" id="GO:0046872">
    <property type="term" value="F:metal ion binding"/>
    <property type="evidence" value="ECO:0007669"/>
    <property type="project" value="UniProtKB-KW"/>
</dbReference>
<dbReference type="CDD" id="cd00200">
    <property type="entry name" value="WD40"/>
    <property type="match status" value="1"/>
</dbReference>
<dbReference type="InterPro" id="IPR001680">
    <property type="entry name" value="WD40_rpt"/>
</dbReference>
<keyword evidence="5" id="KW-0677">Repeat</keyword>
<keyword evidence="3" id="KW-0645">Protease</keyword>
<feature type="repeat" description="WD" evidence="7">
    <location>
        <begin position="307"/>
        <end position="337"/>
    </location>
</feature>
<dbReference type="InterPro" id="IPR051458">
    <property type="entry name" value="Cyt/Met_Dipeptidase"/>
</dbReference>
<evidence type="ECO:0000256" key="5">
    <source>
        <dbReference type="ARBA" id="ARBA00022737"/>
    </source>
</evidence>
<dbReference type="SMART" id="SM00320">
    <property type="entry name" value="WD40"/>
    <property type="match status" value="7"/>
</dbReference>
<dbReference type="PIRSF" id="PIRSF037237">
    <property type="entry name" value="Peptidase_WD_repeats_DUG2"/>
    <property type="match status" value="1"/>
</dbReference>
<feature type="domain" description="Peptidase M20 dimerisation" evidence="8">
    <location>
        <begin position="596"/>
        <end position="776"/>
    </location>
</feature>
<dbReference type="GO" id="GO:0008233">
    <property type="term" value="F:peptidase activity"/>
    <property type="evidence" value="ECO:0007669"/>
    <property type="project" value="UniProtKB-KW"/>
</dbReference>
<evidence type="ECO:0000313" key="9">
    <source>
        <dbReference type="EMBL" id="KAG2180579.1"/>
    </source>
</evidence>